<dbReference type="OrthoDB" id="9800233at2"/>
<dbReference type="eggNOG" id="COG3315">
    <property type="taxonomic scope" value="Bacteria"/>
</dbReference>
<reference evidence="4" key="1">
    <citation type="submission" date="2011-04" db="EMBL/GenBank/DDBJ databases">
        <title>The complete genome of Spirochaeta coccoides DSM 17374.</title>
        <authorList>
            <person name="Lucas S."/>
            <person name="Copeland A."/>
            <person name="Lapidus A."/>
            <person name="Bruce D."/>
            <person name="Goodwin L."/>
            <person name="Pitluck S."/>
            <person name="Peters L."/>
            <person name="Kyrpides N."/>
            <person name="Mavromatis K."/>
            <person name="Pagani I."/>
            <person name="Ivanova N."/>
            <person name="Ovchinnikova G."/>
            <person name="Lu M."/>
            <person name="Detter J.C."/>
            <person name="Tapia R."/>
            <person name="Han C."/>
            <person name="Land M."/>
            <person name="Hauser L."/>
            <person name="Markowitz V."/>
            <person name="Cheng J.-F."/>
            <person name="Hugenholtz P."/>
            <person name="Woyke T."/>
            <person name="Wu D."/>
            <person name="Spring S."/>
            <person name="Schroeder M."/>
            <person name="Brambilla E."/>
            <person name="Klenk H.-P."/>
            <person name="Eisen J.A."/>
        </authorList>
    </citation>
    <scope>NUCLEOTIDE SEQUENCE [LARGE SCALE GENOMIC DNA]</scope>
    <source>
        <strain evidence="4">ATCC BAA-1237 / DSM 17374 / SPN1</strain>
    </source>
</reference>
<dbReference type="EMBL" id="CP002659">
    <property type="protein sequence ID" value="AEC01526.1"/>
    <property type="molecule type" value="Genomic_DNA"/>
</dbReference>
<evidence type="ECO:0000256" key="2">
    <source>
        <dbReference type="ARBA" id="ARBA00022679"/>
    </source>
</evidence>
<dbReference type="RefSeq" id="WP_013738922.1">
    <property type="nucleotide sequence ID" value="NC_015436.1"/>
</dbReference>
<dbReference type="GO" id="GO:0032259">
    <property type="term" value="P:methylation"/>
    <property type="evidence" value="ECO:0007669"/>
    <property type="project" value="UniProtKB-KW"/>
</dbReference>
<dbReference type="KEGG" id="scc:Spico_0296"/>
<dbReference type="Proteomes" id="UP000007939">
    <property type="component" value="Chromosome"/>
</dbReference>
<dbReference type="STRING" id="760011.Spico_0296"/>
<dbReference type="HOGENOM" id="CLU_069348_0_1_12"/>
<accession>F4GH51</accession>
<gene>
    <name evidence="3" type="ordered locus">Spico_0296</name>
</gene>
<protein>
    <submittedName>
        <fullName evidence="3">Tetracenomycin polyketide synthesis O-methyltransferase TcmP</fullName>
    </submittedName>
</protein>
<dbReference type="Gene3D" id="3.40.50.150">
    <property type="entry name" value="Vaccinia Virus protein VP39"/>
    <property type="match status" value="1"/>
</dbReference>
<dbReference type="PANTHER" id="PTHR43619">
    <property type="entry name" value="S-ADENOSYL-L-METHIONINE-DEPENDENT METHYLTRANSFERASE YKTD-RELATED"/>
    <property type="match status" value="1"/>
</dbReference>
<dbReference type="Pfam" id="PF04072">
    <property type="entry name" value="LCM"/>
    <property type="match status" value="1"/>
</dbReference>
<dbReference type="InterPro" id="IPR007213">
    <property type="entry name" value="Ppm1/Ppm2/Tcmp"/>
</dbReference>
<reference evidence="3 4" key="2">
    <citation type="journal article" date="2012" name="Stand. Genomic Sci.">
        <title>Complete genome sequence of the termite hindgut bacterium Spirochaeta coccoides type strain (SPN1(T)), reclassification in the genus Sphaerochaeta as Sphaerochaeta coccoides comb. nov. and emendations of the family Spirochaetaceae and the genus Sphaerochaeta.</title>
        <authorList>
            <person name="Abt B."/>
            <person name="Han C."/>
            <person name="Scheuner C."/>
            <person name="Lu M."/>
            <person name="Lapidus A."/>
            <person name="Nolan M."/>
            <person name="Lucas S."/>
            <person name="Hammon N."/>
            <person name="Deshpande S."/>
            <person name="Cheng J.F."/>
            <person name="Tapia R."/>
            <person name="Goodwin L.A."/>
            <person name="Pitluck S."/>
            <person name="Liolios K."/>
            <person name="Pagani I."/>
            <person name="Ivanova N."/>
            <person name="Mavromatis K."/>
            <person name="Mikhailova N."/>
            <person name="Huntemann M."/>
            <person name="Pati A."/>
            <person name="Chen A."/>
            <person name="Palaniappan K."/>
            <person name="Land M."/>
            <person name="Hauser L."/>
            <person name="Brambilla E.M."/>
            <person name="Rohde M."/>
            <person name="Spring S."/>
            <person name="Gronow S."/>
            <person name="Goker M."/>
            <person name="Woyke T."/>
            <person name="Bristow J."/>
            <person name="Eisen J.A."/>
            <person name="Markowitz V."/>
            <person name="Hugenholtz P."/>
            <person name="Kyrpides N.C."/>
            <person name="Klenk H.P."/>
            <person name="Detter J.C."/>
        </authorList>
    </citation>
    <scope>NUCLEOTIDE SEQUENCE [LARGE SCALE GENOMIC DNA]</scope>
    <source>
        <strain evidence="4">ATCC BAA-1237 / DSM 17374 / SPN1</strain>
    </source>
</reference>
<evidence type="ECO:0000256" key="1">
    <source>
        <dbReference type="ARBA" id="ARBA00022603"/>
    </source>
</evidence>
<organism evidence="3 4">
    <name type="scientific">Parasphaerochaeta coccoides (strain ATCC BAA-1237 / DSM 17374 / SPN1)</name>
    <name type="common">Sphaerochaeta coccoides</name>
    <dbReference type="NCBI Taxonomy" id="760011"/>
    <lineage>
        <taxon>Bacteria</taxon>
        <taxon>Pseudomonadati</taxon>
        <taxon>Spirochaetota</taxon>
        <taxon>Spirochaetia</taxon>
        <taxon>Spirochaetales</taxon>
        <taxon>Sphaerochaetaceae</taxon>
        <taxon>Parasphaerochaeta</taxon>
    </lineage>
</organism>
<dbReference type="SUPFAM" id="SSF53335">
    <property type="entry name" value="S-adenosyl-L-methionine-dependent methyltransferases"/>
    <property type="match status" value="1"/>
</dbReference>
<evidence type="ECO:0000313" key="3">
    <source>
        <dbReference type="EMBL" id="AEC01526.1"/>
    </source>
</evidence>
<dbReference type="PIRSF" id="PIRSF028177">
    <property type="entry name" value="Polyketide_synth_Omtfrase_TcmP"/>
    <property type="match status" value="1"/>
</dbReference>
<dbReference type="GO" id="GO:0008168">
    <property type="term" value="F:methyltransferase activity"/>
    <property type="evidence" value="ECO:0007669"/>
    <property type="project" value="UniProtKB-KW"/>
</dbReference>
<sequence length="265" mass="30609">MGNFKGVADTLFIPLEARIYVSKKYPEYFYDEKALSLEKYIADDIIQKKSSEYSFMASVARYHNMDDMVRTYIAQNGTCNVIYLGAGLETAYFRLNNKQAFFYEIDLPEVIHSRRIVLGDNENESLIGGNAFDVVWAAHIDKALPTLLLASGVFQYFKQEKIIKLIHNVRDTFDNAEFIFDATNQIGIKYANAYVRKTGNTDAQMYFYINDSTEFARQTGTVLLEERPFFTQARIMLAKRLKLYTRIAMKVADDKKRTIIVHLKL</sequence>
<dbReference type="InterPro" id="IPR029063">
    <property type="entry name" value="SAM-dependent_MTases_sf"/>
</dbReference>
<proteinExistence type="predicted"/>
<dbReference type="PANTHER" id="PTHR43619:SF2">
    <property type="entry name" value="S-ADENOSYL-L-METHIONINE-DEPENDENT METHYLTRANSFERASES SUPERFAMILY PROTEIN"/>
    <property type="match status" value="1"/>
</dbReference>
<keyword evidence="1" id="KW-0489">Methyltransferase</keyword>
<keyword evidence="2" id="KW-0808">Transferase</keyword>
<name>F4GH51_PARC1</name>
<dbReference type="InterPro" id="IPR016874">
    <property type="entry name" value="TcmP-like"/>
</dbReference>
<keyword evidence="4" id="KW-1185">Reference proteome</keyword>
<evidence type="ECO:0000313" key="4">
    <source>
        <dbReference type="Proteomes" id="UP000007939"/>
    </source>
</evidence>
<dbReference type="AlphaFoldDB" id="F4GH51"/>